<dbReference type="SUPFAM" id="SSF46565">
    <property type="entry name" value="Chaperone J-domain"/>
    <property type="match status" value="1"/>
</dbReference>
<dbReference type="InterPro" id="IPR044713">
    <property type="entry name" value="DNJA1/2-like"/>
</dbReference>
<dbReference type="SMART" id="SM00271">
    <property type="entry name" value="DnaJ"/>
    <property type="match status" value="1"/>
</dbReference>
<organism evidence="3 4">
    <name type="scientific">Periplaneta americana</name>
    <name type="common">American cockroach</name>
    <name type="synonym">Blatta americana</name>
    <dbReference type="NCBI Taxonomy" id="6978"/>
    <lineage>
        <taxon>Eukaryota</taxon>
        <taxon>Metazoa</taxon>
        <taxon>Ecdysozoa</taxon>
        <taxon>Arthropoda</taxon>
        <taxon>Hexapoda</taxon>
        <taxon>Insecta</taxon>
        <taxon>Pterygota</taxon>
        <taxon>Neoptera</taxon>
        <taxon>Polyneoptera</taxon>
        <taxon>Dictyoptera</taxon>
        <taxon>Blattodea</taxon>
        <taxon>Blattoidea</taxon>
        <taxon>Blattidae</taxon>
        <taxon>Blattinae</taxon>
        <taxon>Periplaneta</taxon>
    </lineage>
</organism>
<dbReference type="Pfam" id="PF01359">
    <property type="entry name" value="Transposase_1"/>
    <property type="match status" value="1"/>
</dbReference>
<evidence type="ECO:0000256" key="1">
    <source>
        <dbReference type="SAM" id="MobiDB-lite"/>
    </source>
</evidence>
<dbReference type="PANTHER" id="PTHR43888">
    <property type="entry name" value="DNAJ-LIKE-2, ISOFORM A-RELATED"/>
    <property type="match status" value="1"/>
</dbReference>
<feature type="compositionally biased region" description="Basic residues" evidence="1">
    <location>
        <begin position="152"/>
        <end position="169"/>
    </location>
</feature>
<gene>
    <name evidence="3" type="ORF">ANN_19955</name>
</gene>
<dbReference type="InterPro" id="IPR018253">
    <property type="entry name" value="DnaJ_domain_CS"/>
</dbReference>
<protein>
    <recommendedName>
        <fullName evidence="2">J domain-containing protein</fullName>
    </recommendedName>
</protein>
<evidence type="ECO:0000259" key="2">
    <source>
        <dbReference type="PROSITE" id="PS50076"/>
    </source>
</evidence>
<evidence type="ECO:0000313" key="3">
    <source>
        <dbReference type="EMBL" id="KAJ4431358.1"/>
    </source>
</evidence>
<dbReference type="Gene3D" id="3.30.420.10">
    <property type="entry name" value="Ribonuclease H-like superfamily/Ribonuclease H"/>
    <property type="match status" value="1"/>
</dbReference>
<dbReference type="PROSITE" id="PS50076">
    <property type="entry name" value="DNAJ_2"/>
    <property type="match status" value="1"/>
</dbReference>
<dbReference type="CDD" id="cd06257">
    <property type="entry name" value="DnaJ"/>
    <property type="match status" value="1"/>
</dbReference>
<accession>A0ABQ8SBJ7</accession>
<dbReference type="Pfam" id="PF00226">
    <property type="entry name" value="DnaJ"/>
    <property type="match status" value="1"/>
</dbReference>
<dbReference type="EMBL" id="JAJSOF020000031">
    <property type="protein sequence ID" value="KAJ4431358.1"/>
    <property type="molecule type" value="Genomic_DNA"/>
</dbReference>
<dbReference type="Gene3D" id="2.60.260.20">
    <property type="entry name" value="Urease metallochaperone UreE, N-terminal domain"/>
    <property type="match status" value="2"/>
</dbReference>
<keyword evidence="4" id="KW-1185">Reference proteome</keyword>
<reference evidence="3 4" key="1">
    <citation type="journal article" date="2022" name="Allergy">
        <title>Genome assembly and annotation of Periplaneta americana reveal a comprehensive cockroach allergen profile.</title>
        <authorList>
            <person name="Wang L."/>
            <person name="Xiong Q."/>
            <person name="Saelim N."/>
            <person name="Wang L."/>
            <person name="Nong W."/>
            <person name="Wan A.T."/>
            <person name="Shi M."/>
            <person name="Liu X."/>
            <person name="Cao Q."/>
            <person name="Hui J.H.L."/>
            <person name="Sookrung N."/>
            <person name="Leung T.F."/>
            <person name="Tungtrongchitr A."/>
            <person name="Tsui S.K.W."/>
        </authorList>
    </citation>
    <scope>NUCLEOTIDE SEQUENCE [LARGE SCALE GENOMIC DNA]</scope>
    <source>
        <strain evidence="3">PWHHKU_190912</strain>
    </source>
</reference>
<feature type="compositionally biased region" description="Basic and acidic residues" evidence="1">
    <location>
        <begin position="605"/>
        <end position="622"/>
    </location>
</feature>
<feature type="region of interest" description="Disordered" evidence="1">
    <location>
        <begin position="144"/>
        <end position="170"/>
    </location>
</feature>
<dbReference type="Pfam" id="PF01556">
    <property type="entry name" value="DnaJ_C"/>
    <property type="match status" value="1"/>
</dbReference>
<dbReference type="InterPro" id="IPR036869">
    <property type="entry name" value="J_dom_sf"/>
</dbReference>
<feature type="domain" description="J" evidence="2">
    <location>
        <begin position="1"/>
        <end position="59"/>
    </location>
</feature>
<sequence length="652" mass="74182">MAETLDPSDRLNFDFAYRKLAKEFHPDKNPEAGDKFKEISFAYEVLSDSKKRSIYDKYGLKGMQEGGHDGPSVFAPDDLFSHLFGGGLFGAGMGGMRARRQHRGEDTIHPLKMASALTFLMRYHTDGDAFLDQIVTGDETWVSHNTPETKRQSRQWHHPSSPKKPRKFRQTLSTQKVMATAFWDRKGVLLLDFMPKGTTINANRYCETLRKLQRTIQNKRRGMLSRGVVPLHDNACLHTAASTRELLDQFGWEIFDHPPYSPDLAPSDFHLFTKLKDFLGGTRFGSDEELKKTVNTWLNELAAEEYNMGILKLRNNWAVLLRKDCHGPTNENERSHYWAQQHCLKQPWRECDSRDIVAHSDSCAFRQPPPSHSLESNSVPFVFVSDLRVAYSLSKPCTKVPSEVISEKDRCTTCRGKKVVNETKILEVHIDKGMRESQKIYFRGEGDQQVINKSSHYWDCTIKEAIEIKLEKKTLTDGGLQPEVEPGDVIIVLQQKHHDKFQRSGDDLVMTHTITLTEALCGFCMVLKHLDGRDLLIKHPAGHVVKPGDIKGIEGEGMPHYRNPFEKGNLYIKFDVTFPESHFTNEIKLKELEQLLPPRPTFEVPKGENVEEVDLHEYDPNERSAGSGRQEAYASDDEDHAGGPGGIQCAHQ</sequence>
<dbReference type="Gene3D" id="1.10.287.110">
    <property type="entry name" value="DnaJ domain"/>
    <property type="match status" value="1"/>
</dbReference>
<dbReference type="PROSITE" id="PS00636">
    <property type="entry name" value="DNAJ_1"/>
    <property type="match status" value="1"/>
</dbReference>
<dbReference type="InterPro" id="IPR008971">
    <property type="entry name" value="HSP40/DnaJ_pept-bd"/>
</dbReference>
<dbReference type="InterPro" id="IPR001888">
    <property type="entry name" value="Transposase_1"/>
</dbReference>
<evidence type="ECO:0000313" key="4">
    <source>
        <dbReference type="Proteomes" id="UP001148838"/>
    </source>
</evidence>
<dbReference type="InterPro" id="IPR001623">
    <property type="entry name" value="DnaJ_domain"/>
</dbReference>
<feature type="region of interest" description="Disordered" evidence="1">
    <location>
        <begin position="599"/>
        <end position="652"/>
    </location>
</feature>
<dbReference type="InterPro" id="IPR002939">
    <property type="entry name" value="DnaJ_C"/>
</dbReference>
<name>A0ABQ8SBJ7_PERAM</name>
<proteinExistence type="predicted"/>
<comment type="caution">
    <text evidence="3">The sequence shown here is derived from an EMBL/GenBank/DDBJ whole genome shotgun (WGS) entry which is preliminary data.</text>
</comment>
<dbReference type="InterPro" id="IPR036397">
    <property type="entry name" value="RNaseH_sf"/>
</dbReference>
<dbReference type="Proteomes" id="UP001148838">
    <property type="component" value="Unassembled WGS sequence"/>
</dbReference>
<dbReference type="PRINTS" id="PR00625">
    <property type="entry name" value="JDOMAIN"/>
</dbReference>
<dbReference type="CDD" id="cd10747">
    <property type="entry name" value="DnaJ_C"/>
    <property type="match status" value="1"/>
</dbReference>
<dbReference type="SUPFAM" id="SSF49493">
    <property type="entry name" value="HSP40/DnaJ peptide-binding domain"/>
    <property type="match status" value="2"/>
</dbReference>